<sequence>MALRSELVDALKRLLKAQGLTYAALAARLGISEPTVKRMLSKRTLTLERLEQICGVLQIGLSELAEEAQRGAPALAELSVAQEQALVEDPALLLALYLVLNRWSQGEVLARYRFSEPQWTLLLARLDRLGIIELQPGNRARTRTARNFRWRREGPMQRFFQQQLLPDYFGRGFEAEHERLLLLSGMVSRASALQLMQRLEDFAAEFDRLMAQDAGLPAAQRVGLSLVLAQRPWSLSLFSELRRAAA</sequence>
<proteinExistence type="predicted"/>
<dbReference type="CDD" id="cd00093">
    <property type="entry name" value="HTH_XRE"/>
    <property type="match status" value="1"/>
</dbReference>
<dbReference type="Proteomes" id="UP000199603">
    <property type="component" value="Unassembled WGS sequence"/>
</dbReference>
<dbReference type="InterPro" id="IPR001387">
    <property type="entry name" value="Cro/C1-type_HTH"/>
</dbReference>
<protein>
    <submittedName>
        <fullName evidence="2">Cro/C1-type HTH DNA-binding domain-containing protein</fullName>
    </submittedName>
</protein>
<organism evidence="2 3">
    <name type="scientific">Aquimonas voraii</name>
    <dbReference type="NCBI Taxonomy" id="265719"/>
    <lineage>
        <taxon>Bacteria</taxon>
        <taxon>Pseudomonadati</taxon>
        <taxon>Pseudomonadota</taxon>
        <taxon>Gammaproteobacteria</taxon>
        <taxon>Lysobacterales</taxon>
        <taxon>Lysobacteraceae</taxon>
        <taxon>Aquimonas</taxon>
    </lineage>
</organism>
<dbReference type="GO" id="GO:0003677">
    <property type="term" value="F:DNA binding"/>
    <property type="evidence" value="ECO:0007669"/>
    <property type="project" value="UniProtKB-KW"/>
</dbReference>
<dbReference type="PROSITE" id="PS50943">
    <property type="entry name" value="HTH_CROC1"/>
    <property type="match status" value="1"/>
</dbReference>
<dbReference type="SMART" id="SM00530">
    <property type="entry name" value="HTH_XRE"/>
    <property type="match status" value="1"/>
</dbReference>
<dbReference type="RefSeq" id="WP_091242083.1">
    <property type="nucleotide sequence ID" value="NZ_FNAG01000005.1"/>
</dbReference>
<dbReference type="STRING" id="265719.SAMN04488509_1055"/>
<feature type="domain" description="HTH cro/C1-type" evidence="1">
    <location>
        <begin position="11"/>
        <end position="64"/>
    </location>
</feature>
<keyword evidence="2" id="KW-0238">DNA-binding</keyword>
<accession>A0A1G6WI81</accession>
<dbReference type="InterPro" id="IPR010982">
    <property type="entry name" value="Lambda_DNA-bd_dom_sf"/>
</dbReference>
<dbReference type="AlphaFoldDB" id="A0A1G6WI81"/>
<keyword evidence="3" id="KW-1185">Reference proteome</keyword>
<dbReference type="EMBL" id="FNAG01000005">
    <property type="protein sequence ID" value="SDD65413.1"/>
    <property type="molecule type" value="Genomic_DNA"/>
</dbReference>
<evidence type="ECO:0000313" key="2">
    <source>
        <dbReference type="EMBL" id="SDD65413.1"/>
    </source>
</evidence>
<dbReference type="Gene3D" id="1.10.260.40">
    <property type="entry name" value="lambda repressor-like DNA-binding domains"/>
    <property type="match status" value="1"/>
</dbReference>
<evidence type="ECO:0000313" key="3">
    <source>
        <dbReference type="Proteomes" id="UP000199603"/>
    </source>
</evidence>
<dbReference type="OrthoDB" id="5298444at2"/>
<evidence type="ECO:0000259" key="1">
    <source>
        <dbReference type="PROSITE" id="PS50943"/>
    </source>
</evidence>
<gene>
    <name evidence="2" type="ORF">SAMN04488509_1055</name>
</gene>
<dbReference type="SUPFAM" id="SSF47413">
    <property type="entry name" value="lambda repressor-like DNA-binding domains"/>
    <property type="match status" value="1"/>
</dbReference>
<dbReference type="Pfam" id="PF13443">
    <property type="entry name" value="HTH_26"/>
    <property type="match status" value="1"/>
</dbReference>
<reference evidence="2 3" key="1">
    <citation type="submission" date="2016-10" db="EMBL/GenBank/DDBJ databases">
        <authorList>
            <person name="de Groot N.N."/>
        </authorList>
    </citation>
    <scope>NUCLEOTIDE SEQUENCE [LARGE SCALE GENOMIC DNA]</scope>
    <source>
        <strain evidence="2 3">DSM 16957</strain>
    </source>
</reference>
<name>A0A1G6WI81_9GAMM</name>